<proteinExistence type="predicted"/>
<dbReference type="AlphaFoldDB" id="A0A9D3ZPF0"/>
<comment type="caution">
    <text evidence="2">The sequence shown here is derived from an EMBL/GenBank/DDBJ whole genome shotgun (WGS) entry which is preliminary data.</text>
</comment>
<reference evidence="2 3" key="1">
    <citation type="journal article" date="2021" name="Plant Biotechnol. J.">
        <title>Multi-omics assisted identification of the key and species-specific regulatory components of drought-tolerant mechanisms in Gossypium stocksii.</title>
        <authorList>
            <person name="Yu D."/>
            <person name="Ke L."/>
            <person name="Zhang D."/>
            <person name="Wu Y."/>
            <person name="Sun Y."/>
            <person name="Mei J."/>
            <person name="Sun J."/>
            <person name="Sun Y."/>
        </authorList>
    </citation>
    <scope>NUCLEOTIDE SEQUENCE [LARGE SCALE GENOMIC DNA]</scope>
    <source>
        <strain evidence="3">cv. E1</strain>
        <tissue evidence="2">Leaf</tissue>
    </source>
</reference>
<dbReference type="Proteomes" id="UP000828251">
    <property type="component" value="Unassembled WGS sequence"/>
</dbReference>
<dbReference type="EMBL" id="JAIQCV010000010">
    <property type="protein sequence ID" value="KAH1056586.1"/>
    <property type="molecule type" value="Genomic_DNA"/>
</dbReference>
<protein>
    <submittedName>
        <fullName evidence="2">Uncharacterized protein</fullName>
    </submittedName>
</protein>
<keyword evidence="3" id="KW-1185">Reference proteome</keyword>
<gene>
    <name evidence="2" type="ORF">J1N35_034651</name>
</gene>
<feature type="region of interest" description="Disordered" evidence="1">
    <location>
        <begin position="1"/>
        <end position="23"/>
    </location>
</feature>
<accession>A0A9D3ZPF0</accession>
<sequence>MVKTRGGSHSGYGNHNRRDGEGARRLNNIESGFVLSLHESEAGLHLPLYAFFYHHLQEYGIALRQLFGFS</sequence>
<organism evidence="2 3">
    <name type="scientific">Gossypium stocksii</name>
    <dbReference type="NCBI Taxonomy" id="47602"/>
    <lineage>
        <taxon>Eukaryota</taxon>
        <taxon>Viridiplantae</taxon>
        <taxon>Streptophyta</taxon>
        <taxon>Embryophyta</taxon>
        <taxon>Tracheophyta</taxon>
        <taxon>Spermatophyta</taxon>
        <taxon>Magnoliopsida</taxon>
        <taxon>eudicotyledons</taxon>
        <taxon>Gunneridae</taxon>
        <taxon>Pentapetalae</taxon>
        <taxon>rosids</taxon>
        <taxon>malvids</taxon>
        <taxon>Malvales</taxon>
        <taxon>Malvaceae</taxon>
        <taxon>Malvoideae</taxon>
        <taxon>Gossypium</taxon>
    </lineage>
</organism>
<evidence type="ECO:0000256" key="1">
    <source>
        <dbReference type="SAM" id="MobiDB-lite"/>
    </source>
</evidence>
<evidence type="ECO:0000313" key="3">
    <source>
        <dbReference type="Proteomes" id="UP000828251"/>
    </source>
</evidence>
<name>A0A9D3ZPF0_9ROSI</name>
<evidence type="ECO:0000313" key="2">
    <source>
        <dbReference type="EMBL" id="KAH1056586.1"/>
    </source>
</evidence>